<dbReference type="eggNOG" id="KOG1300">
    <property type="taxonomic scope" value="Eukaryota"/>
</dbReference>
<dbReference type="InParanoid" id="D7FII8"/>
<dbReference type="InterPro" id="IPR001619">
    <property type="entry name" value="Sec1-like"/>
</dbReference>
<proteinExistence type="inferred from homology"/>
<reference evidence="2 3" key="1">
    <citation type="journal article" date="2010" name="Nature">
        <title>The Ectocarpus genome and the independent evolution of multicellularity in brown algae.</title>
        <authorList>
            <person name="Cock J.M."/>
            <person name="Sterck L."/>
            <person name="Rouze P."/>
            <person name="Scornet D."/>
            <person name="Allen A.E."/>
            <person name="Amoutzias G."/>
            <person name="Anthouard V."/>
            <person name="Artiguenave F."/>
            <person name="Aury J.M."/>
            <person name="Badger J.H."/>
            <person name="Beszteri B."/>
            <person name="Billiau K."/>
            <person name="Bonnet E."/>
            <person name="Bothwell J.H."/>
            <person name="Bowler C."/>
            <person name="Boyen C."/>
            <person name="Brownlee C."/>
            <person name="Carrano C.J."/>
            <person name="Charrier B."/>
            <person name="Cho G.Y."/>
            <person name="Coelho S.M."/>
            <person name="Collen J."/>
            <person name="Corre E."/>
            <person name="Da Silva C."/>
            <person name="Delage L."/>
            <person name="Delaroque N."/>
            <person name="Dittami S.M."/>
            <person name="Doulbeau S."/>
            <person name="Elias M."/>
            <person name="Farnham G."/>
            <person name="Gachon C.M."/>
            <person name="Gschloessl B."/>
            <person name="Heesch S."/>
            <person name="Jabbari K."/>
            <person name="Jubin C."/>
            <person name="Kawai H."/>
            <person name="Kimura K."/>
            <person name="Kloareg B."/>
            <person name="Kupper F.C."/>
            <person name="Lang D."/>
            <person name="Le Bail A."/>
            <person name="Leblanc C."/>
            <person name="Lerouge P."/>
            <person name="Lohr M."/>
            <person name="Lopez P.J."/>
            <person name="Martens C."/>
            <person name="Maumus F."/>
            <person name="Michel G."/>
            <person name="Miranda-Saavedra D."/>
            <person name="Morales J."/>
            <person name="Moreau H."/>
            <person name="Motomura T."/>
            <person name="Nagasato C."/>
            <person name="Napoli C.A."/>
            <person name="Nelson D.R."/>
            <person name="Nyvall-Collen P."/>
            <person name="Peters A.F."/>
            <person name="Pommier C."/>
            <person name="Potin P."/>
            <person name="Poulain J."/>
            <person name="Quesneville H."/>
            <person name="Read B."/>
            <person name="Rensing S.A."/>
            <person name="Ritter A."/>
            <person name="Rousvoal S."/>
            <person name="Samanta M."/>
            <person name="Samson G."/>
            <person name="Schroeder D.C."/>
            <person name="Segurens B."/>
            <person name="Strittmatter M."/>
            <person name="Tonon T."/>
            <person name="Tregear J.W."/>
            <person name="Valentin K."/>
            <person name="von Dassow P."/>
            <person name="Yamagishi T."/>
            <person name="Van de Peer Y."/>
            <person name="Wincker P."/>
        </authorList>
    </citation>
    <scope>NUCLEOTIDE SEQUENCE [LARGE SCALE GENOMIC DNA]</scope>
    <source>
        <strain evidence="3">Ec32 / CCAP1310/4</strain>
    </source>
</reference>
<evidence type="ECO:0000313" key="2">
    <source>
        <dbReference type="EMBL" id="CBJ28811.1"/>
    </source>
</evidence>
<dbReference type="PANTHER" id="PTHR11679">
    <property type="entry name" value="VESICLE PROTEIN SORTING-ASSOCIATED"/>
    <property type="match status" value="1"/>
</dbReference>
<dbReference type="OrthoDB" id="2228at2759"/>
<dbReference type="InterPro" id="IPR043154">
    <property type="entry name" value="Sec-1-like_dom1"/>
</dbReference>
<dbReference type="InterPro" id="IPR043127">
    <property type="entry name" value="Sec-1-like_dom3a"/>
</dbReference>
<evidence type="ECO:0000256" key="1">
    <source>
        <dbReference type="ARBA" id="ARBA00009884"/>
    </source>
</evidence>
<dbReference type="PIRSF" id="PIRSF005715">
    <property type="entry name" value="VPS45_Sec1"/>
    <property type="match status" value="1"/>
</dbReference>
<dbReference type="Gene3D" id="1.25.40.60">
    <property type="match status" value="1"/>
</dbReference>
<dbReference type="EMBL" id="FN647878">
    <property type="protein sequence ID" value="CBJ28811.1"/>
    <property type="molecule type" value="Genomic_DNA"/>
</dbReference>
<dbReference type="InterPro" id="IPR027482">
    <property type="entry name" value="Sec1-like_dom2"/>
</dbReference>
<dbReference type="Gene3D" id="3.90.830.10">
    <property type="entry name" value="Syntaxin Binding Protein 1, Chain A, domain 2"/>
    <property type="match status" value="1"/>
</dbReference>
<dbReference type="Proteomes" id="UP000002630">
    <property type="component" value="Linkage Group LG22"/>
</dbReference>
<accession>D7FII8</accession>
<comment type="similarity">
    <text evidence="1">Belongs to the STXBP/unc-18/SEC1 family.</text>
</comment>
<dbReference type="AlphaFoldDB" id="D7FII8"/>
<dbReference type="Gene3D" id="3.40.50.2060">
    <property type="match status" value="1"/>
</dbReference>
<evidence type="ECO:0000313" key="3">
    <source>
        <dbReference type="Proteomes" id="UP000002630"/>
    </source>
</evidence>
<dbReference type="InterPro" id="IPR036045">
    <property type="entry name" value="Sec1-like_sf"/>
</dbReference>
<dbReference type="FunCoup" id="D7FII8">
    <property type="interactions" value="264"/>
</dbReference>
<dbReference type="STRING" id="2880.D7FII8"/>
<dbReference type="EMBL" id="FN649747">
    <property type="protein sequence ID" value="CBJ28811.1"/>
    <property type="molecule type" value="Genomic_DNA"/>
</dbReference>
<dbReference type="Gene3D" id="3.40.50.1910">
    <property type="match status" value="1"/>
</dbReference>
<dbReference type="OMA" id="PFTRPHT"/>
<dbReference type="GO" id="GO:0016192">
    <property type="term" value="P:vesicle-mediated transport"/>
    <property type="evidence" value="ECO:0007669"/>
    <property type="project" value="InterPro"/>
</dbReference>
<keyword evidence="3" id="KW-1185">Reference proteome</keyword>
<dbReference type="SUPFAM" id="SSF56815">
    <property type="entry name" value="Sec1/munc18-like (SM) proteins"/>
    <property type="match status" value="1"/>
</dbReference>
<protein>
    <submittedName>
        <fullName evidence="2">Uncharacterized protein</fullName>
    </submittedName>
</protein>
<sequence length="621" mass="67278">MDGGGKGARGAGSDAWRVMVLDARATRVISSVVGMYDIMEGHVTVVEDLHKARQPFREMEGVYLVAPTAESVEAIKRDFSSPADALYSKVHLFFLERVPPDLLQSIKQCPTLVSRLKTFKEINMDFLVPEMQSYHLDMGSLSGAGEVEAAAHFRELYGGRGQGRVMASIAQRLVTLCATLGEFPHVRFAADGGGRTEGVARTFQANMEELVSNSPTWTFRGQDSRASDGGRATLLLLDRADDPLSPLMHEFTYQCLVEDLLGIKDGRVTYTTETGRGKQKKEALLTDSDALWAEFRHKHIGKVLTDLGNRFRDLVASNAGAAALVKGEGRQMSVEQMAKATRGLPEFQELSKKMSQHVRLSQDCMDKLERKNLLQAGALEQTMALGTDDLGRSRKCKDILEGWVIEGGDVQPGLLEILKASRTPEEMKLRLVGIFNATQTKATSDEKTRVVRAAQLASTSVPTLTGLERLAAAAGVGGGVGGFSDPSSAKKGNKLFKSLGFGASKQEETNDFTHMRYKTPLKETLAKMLSGTLSFDAFPSLLPMPQEAPKKAVGRSIRKGGGQEATTYSGARVIVFVIGGVCHSEMRAAYEAMQEHGREVIVGGTTFLPPAGFLQGLSGLA</sequence>
<gene>
    <name evidence="2" type="ORF">Esi_0120_0075</name>
</gene>
<dbReference type="Pfam" id="PF00995">
    <property type="entry name" value="Sec1"/>
    <property type="match status" value="1"/>
</dbReference>
<organism evidence="2 3">
    <name type="scientific">Ectocarpus siliculosus</name>
    <name type="common">Brown alga</name>
    <name type="synonym">Conferva siliculosa</name>
    <dbReference type="NCBI Taxonomy" id="2880"/>
    <lineage>
        <taxon>Eukaryota</taxon>
        <taxon>Sar</taxon>
        <taxon>Stramenopiles</taxon>
        <taxon>Ochrophyta</taxon>
        <taxon>PX clade</taxon>
        <taxon>Phaeophyceae</taxon>
        <taxon>Ectocarpales</taxon>
        <taxon>Ectocarpaceae</taxon>
        <taxon>Ectocarpus</taxon>
    </lineage>
</organism>
<name>D7FII8_ECTSI</name>